<dbReference type="Pfam" id="PF16207">
    <property type="entry name" value="RAWUL"/>
    <property type="match status" value="1"/>
</dbReference>
<feature type="compositionally biased region" description="Low complexity" evidence="1">
    <location>
        <begin position="96"/>
        <end position="107"/>
    </location>
</feature>
<feature type="compositionally biased region" description="Basic residues" evidence="1">
    <location>
        <begin position="674"/>
        <end position="691"/>
    </location>
</feature>
<feature type="compositionally biased region" description="Basic and acidic residues" evidence="1">
    <location>
        <begin position="85"/>
        <end position="95"/>
    </location>
</feature>
<feature type="compositionally biased region" description="Low complexity" evidence="1">
    <location>
        <begin position="778"/>
        <end position="790"/>
    </location>
</feature>
<evidence type="ECO:0000313" key="4">
    <source>
        <dbReference type="Proteomes" id="UP001458880"/>
    </source>
</evidence>
<dbReference type="InterPro" id="IPR032443">
    <property type="entry name" value="RAWUL"/>
</dbReference>
<feature type="region of interest" description="Disordered" evidence="1">
    <location>
        <begin position="669"/>
        <end position="831"/>
    </location>
</feature>
<feature type="region of interest" description="Disordered" evidence="1">
    <location>
        <begin position="22"/>
        <end position="133"/>
    </location>
</feature>
<feature type="compositionally biased region" description="Basic and acidic residues" evidence="1">
    <location>
        <begin position="63"/>
        <end position="73"/>
    </location>
</feature>
<accession>A0AAW1JFY2</accession>
<feature type="compositionally biased region" description="Basic and acidic residues" evidence="1">
    <location>
        <begin position="605"/>
        <end position="629"/>
    </location>
</feature>
<feature type="compositionally biased region" description="Basic and acidic residues" evidence="1">
    <location>
        <begin position="815"/>
        <end position="827"/>
    </location>
</feature>
<proteinExistence type="predicted"/>
<feature type="compositionally biased region" description="Basic residues" evidence="1">
    <location>
        <begin position="708"/>
        <end position="725"/>
    </location>
</feature>
<feature type="compositionally biased region" description="Low complexity" evidence="1">
    <location>
        <begin position="50"/>
        <end position="62"/>
    </location>
</feature>
<dbReference type="AlphaFoldDB" id="A0AAW1JFY2"/>
<gene>
    <name evidence="3" type="ORF">QE152_g29980</name>
</gene>
<keyword evidence="4" id="KW-1185">Reference proteome</keyword>
<reference evidence="3 4" key="1">
    <citation type="journal article" date="2024" name="BMC Genomics">
        <title>De novo assembly and annotation of Popillia japonica's genome with initial clues to its potential as an invasive pest.</title>
        <authorList>
            <person name="Cucini C."/>
            <person name="Boschi S."/>
            <person name="Funari R."/>
            <person name="Cardaioli E."/>
            <person name="Iannotti N."/>
            <person name="Marturano G."/>
            <person name="Paoli F."/>
            <person name="Bruttini M."/>
            <person name="Carapelli A."/>
            <person name="Frati F."/>
            <person name="Nardi F."/>
        </authorList>
    </citation>
    <scope>NUCLEOTIDE SEQUENCE [LARGE SCALE GENOMIC DNA]</scope>
    <source>
        <strain evidence="3">DMR45628</strain>
    </source>
</reference>
<feature type="compositionally biased region" description="Basic and acidic residues" evidence="1">
    <location>
        <begin position="25"/>
        <end position="41"/>
    </location>
</feature>
<feature type="compositionally biased region" description="Basic and acidic residues" evidence="1">
    <location>
        <begin position="753"/>
        <end position="769"/>
    </location>
</feature>
<name>A0AAW1JFY2_POPJA</name>
<feature type="region of interest" description="Disordered" evidence="1">
    <location>
        <begin position="591"/>
        <end position="633"/>
    </location>
</feature>
<evidence type="ECO:0000313" key="3">
    <source>
        <dbReference type="EMBL" id="KAK9702400.1"/>
    </source>
</evidence>
<feature type="compositionally biased region" description="Basic and acidic residues" evidence="1">
    <location>
        <begin position="791"/>
        <end position="801"/>
    </location>
</feature>
<comment type="caution">
    <text evidence="3">The sequence shown here is derived from an EMBL/GenBank/DDBJ whole genome shotgun (WGS) entry which is preliminary data.</text>
</comment>
<sequence length="903" mass="102725">MRKSPTEMSNKEKLRQMRQIRHKLINPDEKLAKPPSEDPPKIVEPPSKSEFTITLAKTTTETQTRKTEVEMKSSETQTKTTTETQTRKTEVEMKSSETQTKSSETQTVSKDDSKEKSEKLFSDDSKEKSEKLFSGKTLRSDFTIKTSASKDLCSKQAIVQTKRLDLSDRNLAKMLPRITYTKQDKPKSEVVEKKVQSTKSLQQQISKLHQQSLPKPNKEMAKVEVAKQEKKVSFSNDKPHILNTQYPSGFTVSKIEAVAKMKPETKDNNQDKRPSLEITLINPTPSTEVTSTVTVPKQAVIERTLINPTPSTEVTSTVTVPKQAVNTTTKRPLPATIPLERIKSIKSVASLSGNPLRAETKIELNKNGLNPSGNGLKPLPGTTTDKGPLSNLQMLSKVATEHANINKSISVQSKPRQQMPSLQNIKVPNVQNQPGNKPANLAKIPKLNEITKGQFRITNSTRTMRPNQNESVDIIHDGEVLPSSFTLMDVAYSFKWKRAKPMRFFYRIFTPMKIRPIRIINTSSTGQKHLQIVPLHSEPKTQPTPPPPLLDTSTKRSPSRENTTTLVETEENSKEKERLMAELQLQSKAKFLESQEKTQNSRYGETQENRTGRKEKDDQFKEKRRKTEPVDQTAEDTNCIFDYEEPDKEELKRFAEKRDREWQMIKHSDDEHRAYKKRKKNKHSKGEKRKLHAEITSELSNKQESIKLKVKLTPHNGHRHSKHNKAQIDGKSPTEMSNKEKLRQMRQIRHKLINPDDKLAKPPSEDPPKIAELPGKSEFTITLAKTTTETQTRKTEVEMKSSETQTKSSETQTVSKDDSKEKSEKLFSGKTLRSDFTIKTSASKDLCSKQAIVQTERLDLSDRNLAKMLPRITYTKQDKPKSEVVEKKAQSTKSLQEKKAQTQ</sequence>
<feature type="compositionally biased region" description="Basic and acidic residues" evidence="1">
    <location>
        <begin position="109"/>
        <end position="133"/>
    </location>
</feature>
<dbReference type="Gene3D" id="3.10.20.90">
    <property type="entry name" value="Phosphatidylinositol 3-kinase Catalytic Subunit, Chain A, domain 1"/>
    <property type="match status" value="1"/>
</dbReference>
<evidence type="ECO:0000259" key="2">
    <source>
        <dbReference type="Pfam" id="PF16207"/>
    </source>
</evidence>
<dbReference type="Proteomes" id="UP001458880">
    <property type="component" value="Unassembled WGS sequence"/>
</dbReference>
<protein>
    <recommendedName>
        <fullName evidence="2">RAWUL domain-containing protein</fullName>
    </recommendedName>
</protein>
<evidence type="ECO:0000256" key="1">
    <source>
        <dbReference type="SAM" id="MobiDB-lite"/>
    </source>
</evidence>
<feature type="compositionally biased region" description="Low complexity" evidence="1">
    <location>
        <begin position="802"/>
        <end position="813"/>
    </location>
</feature>
<feature type="domain" description="RAWUL" evidence="2">
    <location>
        <begin position="466"/>
        <end position="507"/>
    </location>
</feature>
<feature type="compositionally biased region" description="Basic and acidic residues" evidence="1">
    <location>
        <begin position="876"/>
        <end position="903"/>
    </location>
</feature>
<dbReference type="EMBL" id="JASPKY010000393">
    <property type="protein sequence ID" value="KAK9702400.1"/>
    <property type="molecule type" value="Genomic_DNA"/>
</dbReference>
<feature type="region of interest" description="Disordered" evidence="1">
    <location>
        <begin position="536"/>
        <end position="576"/>
    </location>
</feature>
<feature type="compositionally biased region" description="Low complexity" evidence="1">
    <location>
        <begin position="74"/>
        <end position="84"/>
    </location>
</feature>
<organism evidence="3 4">
    <name type="scientific">Popillia japonica</name>
    <name type="common">Japanese beetle</name>
    <dbReference type="NCBI Taxonomy" id="7064"/>
    <lineage>
        <taxon>Eukaryota</taxon>
        <taxon>Metazoa</taxon>
        <taxon>Ecdysozoa</taxon>
        <taxon>Arthropoda</taxon>
        <taxon>Hexapoda</taxon>
        <taxon>Insecta</taxon>
        <taxon>Pterygota</taxon>
        <taxon>Neoptera</taxon>
        <taxon>Endopterygota</taxon>
        <taxon>Coleoptera</taxon>
        <taxon>Polyphaga</taxon>
        <taxon>Scarabaeiformia</taxon>
        <taxon>Scarabaeidae</taxon>
        <taxon>Rutelinae</taxon>
        <taxon>Popillia</taxon>
    </lineage>
</organism>
<feature type="region of interest" description="Disordered" evidence="1">
    <location>
        <begin position="366"/>
        <end position="387"/>
    </location>
</feature>
<feature type="region of interest" description="Disordered" evidence="1">
    <location>
        <begin position="871"/>
        <end position="903"/>
    </location>
</feature>